<evidence type="ECO:0000313" key="1">
    <source>
        <dbReference type="Proteomes" id="UP000695000"/>
    </source>
</evidence>
<keyword evidence="1" id="KW-1185">Reference proteome</keyword>
<sequence length="403" mass="47660">MACSKNFFPSDNCPSVVKDTSSTPSVDIHELMKDLNIRFDESHPNQSVMVLKQIALQSRELLTISKKESPERMTRDMVVIVCDLAIELLRILSQKHLLQEWRRLDDMPPRDDYNVCFSTLMVRMDKLANDLREFYKIYESLSRMLIDALECLKLEDNRLISEGFTEYKIVNYFCLHAEEVYESMQELEKRMHSLKDLLQPPKHGIVKKDDPLEDARVLQKECGIIFEKFLTNTATDIDVAHLRRLNRRMYLIARDSNFVDVTELDTKQLSVIKGINRFDIYFSLMRFLLSEEELEHVSVLEIRLNDINDSIEELRSDTMKACFECQQKCFSHEKHFQILTSKQKFSNPNLWEDPKFVETINDHFAGMVKQFQSFYYRVVTIRNRIRKLWDAQVDEEDKCQLSH</sequence>
<accession>A0ABM1M8W1</accession>
<name>A0ABM1M8W1_NICVS</name>
<dbReference type="Proteomes" id="UP000695000">
    <property type="component" value="Unplaced"/>
</dbReference>
<protein>
    <submittedName>
        <fullName evidence="2">Uncharacterized protein LOC108558557</fullName>
    </submittedName>
</protein>
<evidence type="ECO:0000313" key="2">
    <source>
        <dbReference type="RefSeq" id="XP_017771011.1"/>
    </source>
</evidence>
<proteinExistence type="predicted"/>
<gene>
    <name evidence="2" type="primary">LOC108558557</name>
</gene>
<dbReference type="GeneID" id="108558557"/>
<dbReference type="RefSeq" id="XP_017771011.1">
    <property type="nucleotide sequence ID" value="XM_017915522.1"/>
</dbReference>
<organism evidence="1 2">
    <name type="scientific">Nicrophorus vespilloides</name>
    <name type="common">Boreal carrion beetle</name>
    <dbReference type="NCBI Taxonomy" id="110193"/>
    <lineage>
        <taxon>Eukaryota</taxon>
        <taxon>Metazoa</taxon>
        <taxon>Ecdysozoa</taxon>
        <taxon>Arthropoda</taxon>
        <taxon>Hexapoda</taxon>
        <taxon>Insecta</taxon>
        <taxon>Pterygota</taxon>
        <taxon>Neoptera</taxon>
        <taxon>Endopterygota</taxon>
        <taxon>Coleoptera</taxon>
        <taxon>Polyphaga</taxon>
        <taxon>Staphyliniformia</taxon>
        <taxon>Silphidae</taxon>
        <taxon>Nicrophorinae</taxon>
        <taxon>Nicrophorus</taxon>
    </lineage>
</organism>
<reference evidence="2" key="1">
    <citation type="submission" date="2025-08" db="UniProtKB">
        <authorList>
            <consortium name="RefSeq"/>
        </authorList>
    </citation>
    <scope>IDENTIFICATION</scope>
    <source>
        <tissue evidence="2">Whole Larva</tissue>
    </source>
</reference>